<evidence type="ECO:0000313" key="8">
    <source>
        <dbReference type="Proteomes" id="UP000295499"/>
    </source>
</evidence>
<dbReference type="Gene3D" id="3.10.50.40">
    <property type="match status" value="2"/>
</dbReference>
<keyword evidence="2 4" id="KW-0697">Rotamase</keyword>
<dbReference type="GO" id="GO:0003755">
    <property type="term" value="F:peptidyl-prolyl cis-trans isomerase activity"/>
    <property type="evidence" value="ECO:0007669"/>
    <property type="project" value="UniProtKB-UniRule"/>
</dbReference>
<organism evidence="7 8">
    <name type="scientific">Pedobacter duraquae</name>
    <dbReference type="NCBI Taxonomy" id="425511"/>
    <lineage>
        <taxon>Bacteria</taxon>
        <taxon>Pseudomonadati</taxon>
        <taxon>Bacteroidota</taxon>
        <taxon>Sphingobacteriia</taxon>
        <taxon>Sphingobacteriales</taxon>
        <taxon>Sphingobacteriaceae</taxon>
        <taxon>Pedobacter</taxon>
    </lineage>
</organism>
<dbReference type="Pfam" id="PF00254">
    <property type="entry name" value="FKBP_C"/>
    <property type="match status" value="2"/>
</dbReference>
<evidence type="ECO:0000259" key="6">
    <source>
        <dbReference type="PROSITE" id="PS50059"/>
    </source>
</evidence>
<dbReference type="EMBL" id="SNWM01000006">
    <property type="protein sequence ID" value="TDO19638.1"/>
    <property type="molecule type" value="Genomic_DNA"/>
</dbReference>
<dbReference type="RefSeq" id="WP_133558856.1">
    <property type="nucleotide sequence ID" value="NZ_SNWM01000006.1"/>
</dbReference>
<feature type="domain" description="PPIase FKBP-type" evidence="6">
    <location>
        <begin position="69"/>
        <end position="174"/>
    </location>
</feature>
<evidence type="ECO:0000256" key="1">
    <source>
        <dbReference type="ARBA" id="ARBA00000971"/>
    </source>
</evidence>
<feature type="domain" description="PPIase FKBP-type" evidence="6">
    <location>
        <begin position="219"/>
        <end position="305"/>
    </location>
</feature>
<comment type="caution">
    <text evidence="7">The sequence shown here is derived from an EMBL/GenBank/DDBJ whole genome shotgun (WGS) entry which is preliminary data.</text>
</comment>
<evidence type="ECO:0000256" key="5">
    <source>
        <dbReference type="RuleBase" id="RU003915"/>
    </source>
</evidence>
<proteinExistence type="inferred from homology"/>
<dbReference type="AlphaFoldDB" id="A0A4R6IDL0"/>
<reference evidence="7 8" key="1">
    <citation type="submission" date="2019-03" db="EMBL/GenBank/DDBJ databases">
        <title>Genomic Encyclopedia of Archaeal and Bacterial Type Strains, Phase II (KMG-II): from individual species to whole genera.</title>
        <authorList>
            <person name="Goeker M."/>
        </authorList>
    </citation>
    <scope>NUCLEOTIDE SEQUENCE [LARGE SCALE GENOMIC DNA]</scope>
    <source>
        <strain evidence="7 8">DSM 19034</strain>
    </source>
</reference>
<sequence length="307" mass="32731">MLKRLSSYTFALLSVFILISSCKKEYESIENIDDAKIQQYISTNKITATKNDKGIYTQIVSQGIGDLYQNTDSVLYRITIKSITAGTLYYADSQNGNASSLVAYTGSIVIPLQSLSISVPALREAILALRPGGVAKLLIPSNLAYGKNGYDVANVISIPSNEPLEVTITTLSDKSQSALDDKLIQAYIAKNKLTMTKDPSGVYYSIATRGVGSVVINKGTTISANYTARLLDGTVATSVTDGTYSGVTLVTSGQPAGWMKIIPMVTAGGKVRMIIPSTLAYGNSYSSAITGNAVLDYDVEILTAINQ</sequence>
<dbReference type="PANTHER" id="PTHR45779">
    <property type="entry name" value="PEPTIDYLPROLYL ISOMERASE"/>
    <property type="match status" value="1"/>
</dbReference>
<evidence type="ECO:0000256" key="2">
    <source>
        <dbReference type="ARBA" id="ARBA00023110"/>
    </source>
</evidence>
<dbReference type="SUPFAM" id="SSF54534">
    <property type="entry name" value="FKBP-like"/>
    <property type="match status" value="2"/>
</dbReference>
<gene>
    <name evidence="7" type="ORF">CLV32_4261</name>
</gene>
<dbReference type="PROSITE" id="PS50059">
    <property type="entry name" value="FKBP_PPIASE"/>
    <property type="match status" value="2"/>
</dbReference>
<dbReference type="OrthoDB" id="669809at2"/>
<keyword evidence="3 4" id="KW-0413">Isomerase</keyword>
<evidence type="ECO:0000256" key="3">
    <source>
        <dbReference type="ARBA" id="ARBA00023235"/>
    </source>
</evidence>
<dbReference type="PANTHER" id="PTHR45779:SF7">
    <property type="entry name" value="PEPTIDYLPROLYL ISOMERASE"/>
    <property type="match status" value="1"/>
</dbReference>
<dbReference type="Proteomes" id="UP000295499">
    <property type="component" value="Unassembled WGS sequence"/>
</dbReference>
<dbReference type="InterPro" id="IPR001179">
    <property type="entry name" value="PPIase_FKBP_dom"/>
</dbReference>
<evidence type="ECO:0000256" key="4">
    <source>
        <dbReference type="PROSITE-ProRule" id="PRU00277"/>
    </source>
</evidence>
<dbReference type="InterPro" id="IPR046357">
    <property type="entry name" value="PPIase_dom_sf"/>
</dbReference>
<protein>
    <recommendedName>
        <fullName evidence="5">Peptidyl-prolyl cis-trans isomerase</fullName>
        <ecNumber evidence="5">5.2.1.8</ecNumber>
    </recommendedName>
</protein>
<comment type="similarity">
    <text evidence="5">Belongs to the FKBP-type PPIase family.</text>
</comment>
<keyword evidence="8" id="KW-1185">Reference proteome</keyword>
<name>A0A4R6IDL0_9SPHI</name>
<comment type="catalytic activity">
    <reaction evidence="1 4 5">
        <text>[protein]-peptidylproline (omega=180) = [protein]-peptidylproline (omega=0)</text>
        <dbReference type="Rhea" id="RHEA:16237"/>
        <dbReference type="Rhea" id="RHEA-COMP:10747"/>
        <dbReference type="Rhea" id="RHEA-COMP:10748"/>
        <dbReference type="ChEBI" id="CHEBI:83833"/>
        <dbReference type="ChEBI" id="CHEBI:83834"/>
        <dbReference type="EC" id="5.2.1.8"/>
    </reaction>
</comment>
<accession>A0A4R6IDL0</accession>
<evidence type="ECO:0000313" key="7">
    <source>
        <dbReference type="EMBL" id="TDO19638.1"/>
    </source>
</evidence>
<dbReference type="EC" id="5.2.1.8" evidence="5"/>
<dbReference type="InterPro" id="IPR044609">
    <property type="entry name" value="FKBP2/11"/>
</dbReference>
<dbReference type="PROSITE" id="PS51257">
    <property type="entry name" value="PROKAR_LIPOPROTEIN"/>
    <property type="match status" value="1"/>
</dbReference>